<feature type="transmembrane region" description="Helical" evidence="2">
    <location>
        <begin position="115"/>
        <end position="134"/>
    </location>
</feature>
<keyword evidence="2" id="KW-0472">Membrane</keyword>
<keyword evidence="2" id="KW-1133">Transmembrane helix</keyword>
<keyword evidence="2" id="KW-0812">Transmembrane</keyword>
<protein>
    <submittedName>
        <fullName evidence="3">Benzoate membrane transport protein</fullName>
    </submittedName>
</protein>
<feature type="transmembrane region" description="Helical" evidence="2">
    <location>
        <begin position="244"/>
        <end position="274"/>
    </location>
</feature>
<keyword evidence="4" id="KW-1185">Reference proteome</keyword>
<feature type="transmembrane region" description="Helical" evidence="2">
    <location>
        <begin position="203"/>
        <end position="223"/>
    </location>
</feature>
<feature type="transmembrane region" description="Helical" evidence="2">
    <location>
        <begin position="393"/>
        <end position="426"/>
    </location>
</feature>
<feature type="transmembrane region" description="Helical" evidence="2">
    <location>
        <begin position="166"/>
        <end position="191"/>
    </location>
</feature>
<dbReference type="PANTHER" id="PTHR30199:SF0">
    <property type="entry name" value="INNER MEMBRANE PROTEIN YDCO"/>
    <property type="match status" value="1"/>
</dbReference>
<dbReference type="STRING" id="121616.GA0070216_10551"/>
<evidence type="ECO:0000313" key="3">
    <source>
        <dbReference type="EMBL" id="SCF09920.1"/>
    </source>
</evidence>
<name>A0A1C4XN24_9ACTN</name>
<dbReference type="GO" id="GO:0005886">
    <property type="term" value="C:plasma membrane"/>
    <property type="evidence" value="ECO:0007669"/>
    <property type="project" value="TreeGrafter"/>
</dbReference>
<feature type="transmembrane region" description="Helical" evidence="2">
    <location>
        <begin position="7"/>
        <end position="28"/>
    </location>
</feature>
<dbReference type="GO" id="GO:0042925">
    <property type="term" value="F:benzoate transmembrane transporter activity"/>
    <property type="evidence" value="ECO:0007669"/>
    <property type="project" value="InterPro"/>
</dbReference>
<dbReference type="InterPro" id="IPR004711">
    <property type="entry name" value="Benzoate_Transporter"/>
</dbReference>
<feature type="transmembrane region" description="Helical" evidence="2">
    <location>
        <begin position="67"/>
        <end position="84"/>
    </location>
</feature>
<feature type="region of interest" description="Disordered" evidence="1">
    <location>
        <begin position="438"/>
        <end position="508"/>
    </location>
</feature>
<dbReference type="AlphaFoldDB" id="A0A1C4XN24"/>
<feature type="transmembrane region" description="Helical" evidence="2">
    <location>
        <begin position="324"/>
        <end position="343"/>
    </location>
</feature>
<dbReference type="PANTHER" id="PTHR30199">
    <property type="entry name" value="MFS FAMILY TRANSPORTER, PREDICTED SUBSTRATE BENZOATE"/>
    <property type="match status" value="1"/>
</dbReference>
<evidence type="ECO:0000256" key="2">
    <source>
        <dbReference type="SAM" id="Phobius"/>
    </source>
</evidence>
<dbReference type="EMBL" id="FMCU01000005">
    <property type="protein sequence ID" value="SCF09920.1"/>
    <property type="molecule type" value="Genomic_DNA"/>
</dbReference>
<evidence type="ECO:0000256" key="1">
    <source>
        <dbReference type="SAM" id="MobiDB-lite"/>
    </source>
</evidence>
<accession>A0A1C4XN24</accession>
<proteinExistence type="predicted"/>
<feature type="transmembrane region" description="Helical" evidence="2">
    <location>
        <begin position="286"/>
        <end position="312"/>
    </location>
</feature>
<feature type="compositionally biased region" description="Low complexity" evidence="1">
    <location>
        <begin position="438"/>
        <end position="449"/>
    </location>
</feature>
<sequence>MGDRLQPVLAGVVTAVVGFASSFTVVLAGLRAVGASETQAASGLLTVSVAAGICATWLGLRHRMPIAIAWSTPGAALLVATGPVPGGWPAAVGAFALCGLLIVAAGLFPALGRAVAAIPAPVAAAMLAGVLLPLCTAPVRALVEVPTLAGPVIVTWLMLHRFARRWAVPAALVVAALAIVLTTSGVGVGVADLRPVVSPTVPTFTLPAVVGLALPLFLVTMAAQNVPGTAVLRGYGYRPPLASALRATGLASALGAATGGHAVNLAAITAALAAGPDAHPDPDRRWIASVTAGIGLALLGLGAGAATTLVLLSPPVLIEAVAGLALLGALAGALSAALSTSPIPTSPAPASLSPASPSAASSPPAAVSTPALPASGAASAASPVVADPPSREAAVVTFVVTASGVSLLGVGGAFWGLLAGWLMLLLFRRRTPPLAAAPVPAPTETTVPAGRAGAVSPAGATTPEETTGLPGSRDPEGTSAVGDQVGQVTGRWRSGGAGGHVDRHHPQP</sequence>
<feature type="transmembrane region" description="Helical" evidence="2">
    <location>
        <begin position="90"/>
        <end position="108"/>
    </location>
</feature>
<dbReference type="Pfam" id="PF03594">
    <property type="entry name" value="BenE"/>
    <property type="match status" value="1"/>
</dbReference>
<dbReference type="RefSeq" id="WP_245722460.1">
    <property type="nucleotide sequence ID" value="NZ_FMCU01000005.1"/>
</dbReference>
<evidence type="ECO:0000313" key="4">
    <source>
        <dbReference type="Proteomes" id="UP000198797"/>
    </source>
</evidence>
<reference evidence="4" key="1">
    <citation type="submission" date="2016-06" db="EMBL/GenBank/DDBJ databases">
        <authorList>
            <person name="Varghese N."/>
            <person name="Submissions Spin"/>
        </authorList>
    </citation>
    <scope>NUCLEOTIDE SEQUENCE [LARGE SCALE GENOMIC DNA]</scope>
    <source>
        <strain evidence="4">DSM 44100</strain>
    </source>
</reference>
<dbReference type="Proteomes" id="UP000198797">
    <property type="component" value="Unassembled WGS sequence"/>
</dbReference>
<feature type="transmembrane region" description="Helical" evidence="2">
    <location>
        <begin position="140"/>
        <end position="159"/>
    </location>
</feature>
<feature type="transmembrane region" description="Helical" evidence="2">
    <location>
        <begin position="40"/>
        <end position="60"/>
    </location>
</feature>
<feature type="region of interest" description="Disordered" evidence="1">
    <location>
        <begin position="346"/>
        <end position="372"/>
    </location>
</feature>
<gene>
    <name evidence="3" type="ORF">GA0070216_10551</name>
</gene>
<organism evidence="3 4">
    <name type="scientific">Micromonospora matsumotoense</name>
    <dbReference type="NCBI Taxonomy" id="121616"/>
    <lineage>
        <taxon>Bacteria</taxon>
        <taxon>Bacillati</taxon>
        <taxon>Actinomycetota</taxon>
        <taxon>Actinomycetes</taxon>
        <taxon>Micromonosporales</taxon>
        <taxon>Micromonosporaceae</taxon>
        <taxon>Micromonospora</taxon>
    </lineage>
</organism>